<dbReference type="NCBIfam" id="NF002968">
    <property type="entry name" value="PRK03642.1"/>
    <property type="match status" value="1"/>
</dbReference>
<dbReference type="InterPro" id="IPR012338">
    <property type="entry name" value="Beta-lactam/transpept-like"/>
</dbReference>
<proteinExistence type="predicted"/>
<dbReference type="PROSITE" id="PS51257">
    <property type="entry name" value="PROKAR_LIPOPROTEIN"/>
    <property type="match status" value="1"/>
</dbReference>
<dbReference type="InterPro" id="IPR050789">
    <property type="entry name" value="Diverse_Enzym_Activities"/>
</dbReference>
<evidence type="ECO:0000313" key="3">
    <source>
        <dbReference type="EMBL" id="VHO05298.1"/>
    </source>
</evidence>
<evidence type="ECO:0000256" key="1">
    <source>
        <dbReference type="ARBA" id="ARBA00022801"/>
    </source>
</evidence>
<dbReference type="SUPFAM" id="SSF56601">
    <property type="entry name" value="beta-lactamase/transpeptidase-like"/>
    <property type="match status" value="1"/>
</dbReference>
<accession>A0A486XRT4</accession>
<dbReference type="AlphaFoldDB" id="A0A486XRT4"/>
<gene>
    <name evidence="3" type="ORF">BAL341_2404</name>
</gene>
<evidence type="ECO:0000259" key="2">
    <source>
        <dbReference type="Pfam" id="PF00144"/>
    </source>
</evidence>
<organism evidence="3">
    <name type="scientific">Rheinheimera sp. BAL341</name>
    <dbReference type="NCBI Taxonomy" id="1708203"/>
    <lineage>
        <taxon>Bacteria</taxon>
        <taxon>Pseudomonadati</taxon>
        <taxon>Pseudomonadota</taxon>
        <taxon>Gammaproteobacteria</taxon>
        <taxon>Chromatiales</taxon>
        <taxon>Chromatiaceae</taxon>
        <taxon>Rheinheimera</taxon>
    </lineage>
</organism>
<dbReference type="PANTHER" id="PTHR43283">
    <property type="entry name" value="BETA-LACTAMASE-RELATED"/>
    <property type="match status" value="1"/>
</dbReference>
<feature type="domain" description="Beta-lactamase-related" evidence="2">
    <location>
        <begin position="171"/>
        <end position="532"/>
    </location>
</feature>
<dbReference type="GO" id="GO:0008745">
    <property type="term" value="F:N-acetylmuramoyl-L-alanine amidase activity"/>
    <property type="evidence" value="ECO:0007669"/>
    <property type="project" value="UniProtKB-EC"/>
</dbReference>
<dbReference type="PANTHER" id="PTHR43283:SF11">
    <property type="entry name" value="BETA-LACTAMASE-RELATED DOMAIN-CONTAINING PROTEIN"/>
    <property type="match status" value="1"/>
</dbReference>
<dbReference type="EMBL" id="CAAJGR010000120">
    <property type="protein sequence ID" value="VHO05298.1"/>
    <property type="molecule type" value="Genomic_DNA"/>
</dbReference>
<reference evidence="3" key="1">
    <citation type="submission" date="2019-04" db="EMBL/GenBank/DDBJ databases">
        <authorList>
            <person name="Brambilla D."/>
        </authorList>
    </citation>
    <scope>NUCLEOTIDE SEQUENCE</scope>
    <source>
        <strain evidence="3">BAL1</strain>
    </source>
</reference>
<protein>
    <submittedName>
        <fullName evidence="3">N-acetylmuramoyl-L-alanine amidase</fullName>
        <ecNumber evidence="3">3.5.1.28</ecNumber>
    </submittedName>
</protein>
<dbReference type="EC" id="3.5.1.28" evidence="3"/>
<keyword evidence="1 3" id="KW-0378">Hydrolase</keyword>
<dbReference type="Pfam" id="PF00144">
    <property type="entry name" value="Beta-lactamase"/>
    <property type="match status" value="1"/>
</dbReference>
<sequence>MTGLARTRGLLLASVLLTLSGCASLTSWLAVSPLPVSSQTEAQRFALSSGLPTGQLDVRWPDNRSKRALVNNRAGFTAYKGQGQLLLQLGNATALTLRINDKTLALRPDPGLGQHLLLDISGVTRNGLNQLELLDIKPLGAQVRLVLPYPVLQQGTPESAGFSVAQLDQLDTLIQREVELGFPGAVLLIAKDGKIIKHTAYGYASRYGSDGTLLAKPEPMREDTLFDLASNTKMYATNYALMQLVSQSKLDLNAPVSRYLNEYVGDGRDSRLVSNLLYHNAGYPPEVHFHRPDNRHGPAFYSTDRQLSMQLITTKVPFERERGGKAVYSDIDYMLLGLIIERISGMPQDVYLEQSLYQPMGLRCTVFNPLRKGFTTSQIAATELDGNSRGGRVLFPADKRGVVRGEVHDEKARYAFDGVAGHAGLFSSAEETAKLAMLALHGGYALTPVFSQAVLQQFVRPSVADHTVGLGWRTATGGDLSWHFGPYASAYAFGHTGWTGTATMIDPYYNLVVVLLSNKKHSPVLPEGDNGYYFAGDKFETGMYGSIMSKIYQAIQ</sequence>
<dbReference type="Gene3D" id="3.40.710.10">
    <property type="entry name" value="DD-peptidase/beta-lactamase superfamily"/>
    <property type="match status" value="1"/>
</dbReference>
<name>A0A486XRT4_9GAMM</name>
<dbReference type="InterPro" id="IPR001466">
    <property type="entry name" value="Beta-lactam-related"/>
</dbReference>